<reference evidence="1 2" key="1">
    <citation type="journal article" date="2016" name="Nat. Commun.">
        <title>Ectomycorrhizal ecology is imprinted in the genome of the dominant symbiotic fungus Cenococcum geophilum.</title>
        <authorList>
            <consortium name="DOE Joint Genome Institute"/>
            <person name="Peter M."/>
            <person name="Kohler A."/>
            <person name="Ohm R.A."/>
            <person name="Kuo A."/>
            <person name="Krutzmann J."/>
            <person name="Morin E."/>
            <person name="Arend M."/>
            <person name="Barry K.W."/>
            <person name="Binder M."/>
            <person name="Choi C."/>
            <person name="Clum A."/>
            <person name="Copeland A."/>
            <person name="Grisel N."/>
            <person name="Haridas S."/>
            <person name="Kipfer T."/>
            <person name="LaButti K."/>
            <person name="Lindquist E."/>
            <person name="Lipzen A."/>
            <person name="Maire R."/>
            <person name="Meier B."/>
            <person name="Mihaltcheva S."/>
            <person name="Molinier V."/>
            <person name="Murat C."/>
            <person name="Poggeler S."/>
            <person name="Quandt C.A."/>
            <person name="Sperisen C."/>
            <person name="Tritt A."/>
            <person name="Tisserant E."/>
            <person name="Crous P.W."/>
            <person name="Henrissat B."/>
            <person name="Nehls U."/>
            <person name="Egli S."/>
            <person name="Spatafora J.W."/>
            <person name="Grigoriev I.V."/>
            <person name="Martin F.M."/>
        </authorList>
    </citation>
    <scope>NUCLEOTIDE SEQUENCE [LARGE SCALE GENOMIC DNA]</scope>
    <source>
        <strain evidence="1 2">CBS 207.34</strain>
    </source>
</reference>
<sequence>MPSKIRSVSTAGVTLGFSVEKSAPTTAITSDAVIYQPKDLSQPHGSGIKQDLRFSLRPHWPSSGSQGQVAHLSGIPFAFSNPPQTQLAASRNTSSSPLDLLQRSILDNLLNSLQENIKKLGSRTEAEPKDIFAKGIKQLQEDLVKIKQSMEAAIRKSSHDEKISASIKKLGYNAGRVMYRLDETGREGAYIYPNTEGLM</sequence>
<proteinExistence type="predicted"/>
<keyword evidence="2" id="KW-1185">Reference proteome</keyword>
<accession>A0A8E2FCB2</accession>
<name>A0A8E2FCB2_9PEZI</name>
<evidence type="ECO:0000313" key="2">
    <source>
        <dbReference type="Proteomes" id="UP000250140"/>
    </source>
</evidence>
<protein>
    <submittedName>
        <fullName evidence="1">Uncharacterized protein</fullName>
    </submittedName>
</protein>
<evidence type="ECO:0000313" key="1">
    <source>
        <dbReference type="EMBL" id="OCL14394.1"/>
    </source>
</evidence>
<organism evidence="1 2">
    <name type="scientific">Glonium stellatum</name>
    <dbReference type="NCBI Taxonomy" id="574774"/>
    <lineage>
        <taxon>Eukaryota</taxon>
        <taxon>Fungi</taxon>
        <taxon>Dikarya</taxon>
        <taxon>Ascomycota</taxon>
        <taxon>Pezizomycotina</taxon>
        <taxon>Dothideomycetes</taxon>
        <taxon>Pleosporomycetidae</taxon>
        <taxon>Gloniales</taxon>
        <taxon>Gloniaceae</taxon>
        <taxon>Glonium</taxon>
    </lineage>
</organism>
<dbReference type="AlphaFoldDB" id="A0A8E2FCB2"/>
<dbReference type="EMBL" id="KV748581">
    <property type="protein sequence ID" value="OCL14394.1"/>
    <property type="molecule type" value="Genomic_DNA"/>
</dbReference>
<dbReference type="Proteomes" id="UP000250140">
    <property type="component" value="Unassembled WGS sequence"/>
</dbReference>
<gene>
    <name evidence="1" type="ORF">AOQ84DRAFT_371332</name>
</gene>